<feature type="compositionally biased region" description="Polar residues" evidence="1">
    <location>
        <begin position="273"/>
        <end position="321"/>
    </location>
</feature>
<feature type="transmembrane region" description="Helical" evidence="2">
    <location>
        <begin position="116"/>
        <end position="136"/>
    </location>
</feature>
<evidence type="ECO:0000256" key="1">
    <source>
        <dbReference type="SAM" id="MobiDB-lite"/>
    </source>
</evidence>
<feature type="transmembrane region" description="Helical" evidence="2">
    <location>
        <begin position="186"/>
        <end position="209"/>
    </location>
</feature>
<protein>
    <submittedName>
        <fullName evidence="3">DUF975 family protein</fullName>
    </submittedName>
</protein>
<keyword evidence="2" id="KW-0812">Transmembrane</keyword>
<reference evidence="3 4" key="1">
    <citation type="submission" date="2018-08" db="EMBL/GenBank/DDBJ databases">
        <title>A genome reference for cultivated species of the human gut microbiota.</title>
        <authorList>
            <person name="Zou Y."/>
            <person name="Xue W."/>
            <person name="Luo G."/>
        </authorList>
    </citation>
    <scope>NUCLEOTIDE SEQUENCE [LARGE SCALE GENOMIC DNA]</scope>
    <source>
        <strain evidence="3 4">TF05-5AC</strain>
    </source>
</reference>
<proteinExistence type="predicted"/>
<dbReference type="EMBL" id="QVLV01000003">
    <property type="protein sequence ID" value="RGE63576.1"/>
    <property type="molecule type" value="Genomic_DNA"/>
</dbReference>
<feature type="transmembrane region" description="Helical" evidence="2">
    <location>
        <begin position="21"/>
        <end position="39"/>
    </location>
</feature>
<dbReference type="PANTHER" id="PTHR40076">
    <property type="entry name" value="MEMBRANE PROTEIN-RELATED"/>
    <property type="match status" value="1"/>
</dbReference>
<dbReference type="GeneID" id="97986519"/>
<name>A0A3E3I931_9FIRM</name>
<evidence type="ECO:0000313" key="4">
    <source>
        <dbReference type="Proteomes" id="UP000260812"/>
    </source>
</evidence>
<evidence type="ECO:0000256" key="2">
    <source>
        <dbReference type="SAM" id="Phobius"/>
    </source>
</evidence>
<dbReference type="AlphaFoldDB" id="A0A3E3I931"/>
<dbReference type="PANTHER" id="PTHR40076:SF1">
    <property type="entry name" value="MEMBRANE PROTEIN"/>
    <property type="match status" value="1"/>
</dbReference>
<evidence type="ECO:0000313" key="3">
    <source>
        <dbReference type="EMBL" id="RGE63576.1"/>
    </source>
</evidence>
<dbReference type="InterPro" id="IPR010380">
    <property type="entry name" value="DUF975"/>
</dbReference>
<keyword evidence="2" id="KW-1133">Transmembrane helix</keyword>
<accession>A0A3E3I931</accession>
<keyword evidence="2" id="KW-0472">Membrane</keyword>
<dbReference type="RefSeq" id="WP_021638175.1">
    <property type="nucleotide sequence ID" value="NZ_CANNOQ010000014.1"/>
</dbReference>
<sequence>MDRVQLKMDAKAAMQQANPHPVLVTLVYLVILTAVNFVVSMMSGFSSLFTVLVTDPDAAAAISLGMLVPSLLLSLAATLVIGFIQMGYTAYTLRVVNRQPAGINDLFAYARYCLKIWGLTIVMGIFVMLWSLLFWFPGIIAYYRYSQAFYILAENPEKGIMDCINESKAMMYGHKMDKFVLDLSFILWYLLAGVTCGIAGIYVTPYVGITNAGFYNSLKYGGSYQQNGYGPNYGAYQQGGFQQNGYQQGQGGYQQGYGQQGFGNPYQQGYDPNYQQNANPQGFNPNYQQNANPQGFDPNYQQNGNPQGFDPNYQQNSTPQDYNAEVGTDTNQPV</sequence>
<comment type="caution">
    <text evidence="3">The sequence shown here is derived from an EMBL/GenBank/DDBJ whole genome shotgun (WGS) entry which is preliminary data.</text>
</comment>
<feature type="compositionally biased region" description="Gly residues" evidence="1">
    <location>
        <begin position="248"/>
        <end position="261"/>
    </location>
</feature>
<dbReference type="Proteomes" id="UP000260812">
    <property type="component" value="Unassembled WGS sequence"/>
</dbReference>
<feature type="region of interest" description="Disordered" evidence="1">
    <location>
        <begin position="247"/>
        <end position="334"/>
    </location>
</feature>
<keyword evidence="4" id="KW-1185">Reference proteome</keyword>
<feature type="transmembrane region" description="Helical" evidence="2">
    <location>
        <begin position="59"/>
        <end position="84"/>
    </location>
</feature>
<gene>
    <name evidence="3" type="ORF">DXC51_06410</name>
</gene>
<organism evidence="3 4">
    <name type="scientific">Eisenbergiella massiliensis</name>
    <dbReference type="NCBI Taxonomy" id="1720294"/>
    <lineage>
        <taxon>Bacteria</taxon>
        <taxon>Bacillati</taxon>
        <taxon>Bacillota</taxon>
        <taxon>Clostridia</taxon>
        <taxon>Lachnospirales</taxon>
        <taxon>Lachnospiraceae</taxon>
        <taxon>Eisenbergiella</taxon>
    </lineage>
</organism>
<dbReference type="Pfam" id="PF06161">
    <property type="entry name" value="DUF975"/>
    <property type="match status" value="1"/>
</dbReference>